<dbReference type="InterPro" id="IPR002491">
    <property type="entry name" value="ABC_transptr_periplasmic_BD"/>
</dbReference>
<dbReference type="GO" id="GO:0030288">
    <property type="term" value="C:outer membrane-bounded periplasmic space"/>
    <property type="evidence" value="ECO:0007669"/>
    <property type="project" value="TreeGrafter"/>
</dbReference>
<evidence type="ECO:0000313" key="6">
    <source>
        <dbReference type="EMBL" id="TCJ94954.1"/>
    </source>
</evidence>
<dbReference type="AlphaFoldDB" id="A0A4R1FNI5"/>
<dbReference type="GO" id="GO:1901678">
    <property type="term" value="P:iron coordination entity transport"/>
    <property type="evidence" value="ECO:0007669"/>
    <property type="project" value="UniProtKB-ARBA"/>
</dbReference>
<evidence type="ECO:0000259" key="5">
    <source>
        <dbReference type="PROSITE" id="PS50983"/>
    </source>
</evidence>
<dbReference type="PANTHER" id="PTHR30532:SF24">
    <property type="entry name" value="FERRIC ENTEROBACTIN-BINDING PERIPLASMIC PROTEIN FEPB"/>
    <property type="match status" value="1"/>
</dbReference>
<accession>A0A4R1FNI5</accession>
<feature type="domain" description="Fe/B12 periplasmic-binding" evidence="5">
    <location>
        <begin position="71"/>
        <end position="340"/>
    </location>
</feature>
<dbReference type="RefSeq" id="WP_207905625.1">
    <property type="nucleotide sequence ID" value="NZ_SMFR01000003.1"/>
</dbReference>
<reference evidence="6 7" key="1">
    <citation type="submission" date="2019-03" db="EMBL/GenBank/DDBJ databases">
        <title>Genomic Encyclopedia of Type Strains, Phase IV (KMG-IV): sequencing the most valuable type-strain genomes for metagenomic binning, comparative biology and taxonomic classification.</title>
        <authorList>
            <person name="Goeker M."/>
        </authorList>
    </citation>
    <scope>NUCLEOTIDE SEQUENCE [LARGE SCALE GENOMIC DNA]</scope>
    <source>
        <strain evidence="6 7">DSM 44684</strain>
    </source>
</reference>
<dbReference type="SUPFAM" id="SSF53807">
    <property type="entry name" value="Helical backbone' metal receptor"/>
    <property type="match status" value="1"/>
</dbReference>
<comment type="caution">
    <text evidence="6">The sequence shown here is derived from an EMBL/GenBank/DDBJ whole genome shotgun (WGS) entry which is preliminary data.</text>
</comment>
<comment type="subcellular location">
    <subcellularLocation>
        <location evidence="1">Cell envelope</location>
    </subcellularLocation>
</comment>
<dbReference type="Pfam" id="PF01497">
    <property type="entry name" value="Peripla_BP_2"/>
    <property type="match status" value="1"/>
</dbReference>
<dbReference type="EMBL" id="SMFR01000003">
    <property type="protein sequence ID" value="TCJ94954.1"/>
    <property type="molecule type" value="Genomic_DNA"/>
</dbReference>
<dbReference type="Gene3D" id="3.40.50.1980">
    <property type="entry name" value="Nitrogenase molybdenum iron protein domain"/>
    <property type="match status" value="2"/>
</dbReference>
<gene>
    <name evidence="6" type="ORF">DFR71_3867</name>
</gene>
<keyword evidence="4" id="KW-0732">Signal</keyword>
<proteinExistence type="inferred from homology"/>
<evidence type="ECO:0000256" key="3">
    <source>
        <dbReference type="ARBA" id="ARBA00022448"/>
    </source>
</evidence>
<keyword evidence="3" id="KW-0813">Transport</keyword>
<organism evidence="6 7">
    <name type="scientific">Nocardia alba</name>
    <dbReference type="NCBI Taxonomy" id="225051"/>
    <lineage>
        <taxon>Bacteria</taxon>
        <taxon>Bacillati</taxon>
        <taxon>Actinomycetota</taxon>
        <taxon>Actinomycetes</taxon>
        <taxon>Mycobacteriales</taxon>
        <taxon>Nocardiaceae</taxon>
        <taxon>Nocardia</taxon>
    </lineage>
</organism>
<keyword evidence="7" id="KW-1185">Reference proteome</keyword>
<comment type="similarity">
    <text evidence="2">Belongs to the bacterial solute-binding protein 8 family.</text>
</comment>
<dbReference type="InterPro" id="IPR006311">
    <property type="entry name" value="TAT_signal"/>
</dbReference>
<dbReference type="PANTHER" id="PTHR30532">
    <property type="entry name" value="IRON III DICITRATE-BINDING PERIPLASMIC PROTEIN"/>
    <property type="match status" value="1"/>
</dbReference>
<dbReference type="InterPro" id="IPR051313">
    <property type="entry name" value="Bact_iron-sidero_bind"/>
</dbReference>
<dbReference type="STRING" id="1210063.GCA_001612665_03525"/>
<evidence type="ECO:0000256" key="2">
    <source>
        <dbReference type="ARBA" id="ARBA00008814"/>
    </source>
</evidence>
<sequence length="341" mass="35869">MNQHPVPRRTWNRRQFFGFGAATVGSVALLAACGTSDGTENGAPRPDSADSFPVTVTDKFGPVTIDRAPATIASVGRTDHDVLLALGITPATVYRFVPPMTKGVGVWAESKLGAANPTILTNPINIEQVLAARPDLILDVQSTGDETEYRALSKIAPTLGLPPNTAPNTVTWQDSTRIIATAVGRKADGEKLITDTQAALDRAKAANPAFHGKTVSILLGSARQLGVYTVNDTRMKVAAALGLVPTAYVAGLDSSKFFVELSAELVNQADADVVVVLTREGLSRADTLAQYPALAASRAAQENRLVVVEDFNISLALSAGSVLSVPYAVDGLVPLLARRFA</sequence>
<evidence type="ECO:0000256" key="1">
    <source>
        <dbReference type="ARBA" id="ARBA00004196"/>
    </source>
</evidence>
<name>A0A4R1FNI5_9NOCA</name>
<evidence type="ECO:0000256" key="4">
    <source>
        <dbReference type="ARBA" id="ARBA00022729"/>
    </source>
</evidence>
<evidence type="ECO:0000313" key="7">
    <source>
        <dbReference type="Proteomes" id="UP000294856"/>
    </source>
</evidence>
<protein>
    <submittedName>
        <fullName evidence="6">Iron complex transport system substrate-binding protein</fullName>
    </submittedName>
</protein>
<dbReference type="PROSITE" id="PS51318">
    <property type="entry name" value="TAT"/>
    <property type="match status" value="1"/>
</dbReference>
<dbReference type="PROSITE" id="PS50983">
    <property type="entry name" value="FE_B12_PBP"/>
    <property type="match status" value="1"/>
</dbReference>
<dbReference type="Proteomes" id="UP000294856">
    <property type="component" value="Unassembled WGS sequence"/>
</dbReference>